<reference evidence="2" key="1">
    <citation type="journal article" date="2015" name="Nature">
        <title>Complex archaea that bridge the gap between prokaryotes and eukaryotes.</title>
        <authorList>
            <person name="Spang A."/>
            <person name="Saw J.H."/>
            <person name="Jorgensen S.L."/>
            <person name="Zaremba-Niedzwiedzka K."/>
            <person name="Martijn J."/>
            <person name="Lind A.E."/>
            <person name="van Eijk R."/>
            <person name="Schleper C."/>
            <person name="Guy L."/>
            <person name="Ettema T.J."/>
        </authorList>
    </citation>
    <scope>NUCLEOTIDE SEQUENCE</scope>
</reference>
<proteinExistence type="predicted"/>
<comment type="caution">
    <text evidence="2">The sequence shown here is derived from an EMBL/GenBank/DDBJ whole genome shotgun (WGS) entry which is preliminary data.</text>
</comment>
<evidence type="ECO:0000256" key="1">
    <source>
        <dbReference type="SAM" id="MobiDB-lite"/>
    </source>
</evidence>
<dbReference type="EMBL" id="LAZR01002503">
    <property type="protein sequence ID" value="KKN29184.1"/>
    <property type="molecule type" value="Genomic_DNA"/>
</dbReference>
<sequence length="76" mass="8966">MSILPKLYWVDFFKRVLKKYDVGNKIGISSFRCGDALIAFNKFCNEEQKKHNEDWKKNLEANENGKNEIRKENNLG</sequence>
<feature type="region of interest" description="Disordered" evidence="1">
    <location>
        <begin position="55"/>
        <end position="76"/>
    </location>
</feature>
<gene>
    <name evidence="2" type="ORF">LCGC14_0846370</name>
</gene>
<name>A0A0F9PG96_9ZZZZ</name>
<dbReference type="AlphaFoldDB" id="A0A0F9PG96"/>
<accession>A0A0F9PG96</accession>
<protein>
    <submittedName>
        <fullName evidence="2">Uncharacterized protein</fullName>
    </submittedName>
</protein>
<evidence type="ECO:0000313" key="2">
    <source>
        <dbReference type="EMBL" id="KKN29184.1"/>
    </source>
</evidence>
<organism evidence="2">
    <name type="scientific">marine sediment metagenome</name>
    <dbReference type="NCBI Taxonomy" id="412755"/>
    <lineage>
        <taxon>unclassified sequences</taxon>
        <taxon>metagenomes</taxon>
        <taxon>ecological metagenomes</taxon>
    </lineage>
</organism>